<dbReference type="PANTHER" id="PTHR45901">
    <property type="entry name" value="PROTEIN CBG12474"/>
    <property type="match status" value="1"/>
</dbReference>
<dbReference type="InterPro" id="IPR036392">
    <property type="entry name" value="PLAT/LH2_dom_sf"/>
</dbReference>
<dbReference type="PROSITE" id="PS50095">
    <property type="entry name" value="PLAT"/>
    <property type="match status" value="6"/>
</dbReference>
<dbReference type="SUPFAM" id="SSF49723">
    <property type="entry name" value="Lipase/lipooxygenase domain (PLAT/LH2 domain)"/>
    <property type="match status" value="6"/>
</dbReference>
<dbReference type="Gene3D" id="2.40.180.10">
    <property type="entry name" value="Catalase core domain"/>
    <property type="match status" value="4"/>
</dbReference>
<accession>L8HNQ8</accession>
<dbReference type="CDD" id="cd01756">
    <property type="entry name" value="PLAT_repeat"/>
    <property type="match status" value="5"/>
</dbReference>
<gene>
    <name evidence="3" type="ORF">M91_21678</name>
</gene>
<proteinExistence type="predicted"/>
<evidence type="ECO:0000313" key="3">
    <source>
        <dbReference type="EMBL" id="ELR45506.1"/>
    </source>
</evidence>
<dbReference type="FunFam" id="2.40.180.10:FF:000008">
    <property type="entry name" value="lipoxygenase homology domain-containing protein 1"/>
    <property type="match status" value="1"/>
</dbReference>
<feature type="domain" description="PLAT" evidence="2">
    <location>
        <begin position="92"/>
        <end position="208"/>
    </location>
</feature>
<feature type="domain" description="PLAT" evidence="2">
    <location>
        <begin position="652"/>
        <end position="772"/>
    </location>
</feature>
<reference evidence="3 4" key="1">
    <citation type="journal article" date="2012" name="Nat. Genet.">
        <title>The yak genome and adaptation to life at high altitude.</title>
        <authorList>
            <person name="Qiu Q."/>
            <person name="Zhang G."/>
            <person name="Ma T."/>
            <person name="Qian W."/>
            <person name="Wang J."/>
            <person name="Ye Z."/>
            <person name="Cao C."/>
            <person name="Hu Q."/>
            <person name="Kim J."/>
            <person name="Larkin D.M."/>
            <person name="Auvil L."/>
            <person name="Capitanu B."/>
            <person name="Ma J."/>
            <person name="Lewin H.A."/>
            <person name="Qian X."/>
            <person name="Lang Y."/>
            <person name="Zhou R."/>
            <person name="Wang L."/>
            <person name="Wang K."/>
            <person name="Xia J."/>
            <person name="Liao S."/>
            <person name="Pan S."/>
            <person name="Lu X."/>
            <person name="Hou H."/>
            <person name="Wang Y."/>
            <person name="Zang X."/>
            <person name="Yin Y."/>
            <person name="Ma H."/>
            <person name="Zhang J."/>
            <person name="Wang Z."/>
            <person name="Zhang Y."/>
            <person name="Zhang D."/>
            <person name="Yonezawa T."/>
            <person name="Hasegawa M."/>
            <person name="Zhong Y."/>
            <person name="Liu W."/>
            <person name="Zhang Y."/>
            <person name="Huang Z."/>
            <person name="Zhang S."/>
            <person name="Long R."/>
            <person name="Yang H."/>
            <person name="Wang J."/>
            <person name="Lenstra J.A."/>
            <person name="Cooper D.N."/>
            <person name="Wu Y."/>
            <person name="Wang J."/>
            <person name="Shi P."/>
            <person name="Wang J."/>
            <person name="Liu J."/>
        </authorList>
    </citation>
    <scope>NUCLEOTIDE SEQUENCE [LARGE SCALE GENOMIC DNA]</scope>
    <source>
        <strain evidence="4">yakQH1</strain>
    </source>
</reference>
<evidence type="ECO:0000256" key="1">
    <source>
        <dbReference type="PROSITE-ProRule" id="PRU00152"/>
    </source>
</evidence>
<feature type="domain" description="PLAT" evidence="2">
    <location>
        <begin position="783"/>
        <end position="902"/>
    </location>
</feature>
<dbReference type="PANTHER" id="PTHR45901:SF3">
    <property type="entry name" value="LIPOXYGENASE HOMOLOGY DOMAIN-CONTAINING PROTEIN 1"/>
    <property type="match status" value="1"/>
</dbReference>
<evidence type="ECO:0000313" key="4">
    <source>
        <dbReference type="Proteomes" id="UP000011080"/>
    </source>
</evidence>
<protein>
    <submittedName>
        <fullName evidence="3">Lipoxygenase-like protein domain-containing protein 1</fullName>
    </submittedName>
</protein>
<dbReference type="FunFam" id="2.40.180.10:FF:000007">
    <property type="entry name" value="lipoxygenase homology domain-containing protein 1"/>
    <property type="match status" value="1"/>
</dbReference>
<feature type="domain" description="PLAT" evidence="2">
    <location>
        <begin position="259"/>
        <end position="374"/>
    </location>
</feature>
<dbReference type="Pfam" id="PF01477">
    <property type="entry name" value="PLAT"/>
    <property type="match status" value="6"/>
</dbReference>
<feature type="domain" description="PLAT" evidence="2">
    <location>
        <begin position="533"/>
        <end position="649"/>
    </location>
</feature>
<dbReference type="Proteomes" id="UP000011080">
    <property type="component" value="Unassembled WGS sequence"/>
</dbReference>
<dbReference type="EMBL" id="JH884106">
    <property type="protein sequence ID" value="ELR45506.1"/>
    <property type="molecule type" value="Genomic_DNA"/>
</dbReference>
<comment type="caution">
    <text evidence="1">Lacks conserved residue(s) required for the propagation of feature annotation.</text>
</comment>
<name>L8HNQ8_9CETA</name>
<sequence length="920" mass="102947">MMPQKKKRRKKDIDFLALYEQELLNYASGDDEEELEHDYYKAKGLPGPGCRCRPKLREGGHRCGTVKAVALLGPLSWLHVPGYAGVHQQPEEVYEVVTATGDVRGAGTDANVFITIFGENGLSPKLHLTSKSESAFEKANVDVFRVRTNNVGLIYKIREESGSPGKLSHLLMVTVELQAEPDPRGQDASSSPPVSFSDSVGSGSSLGIFSAPDPGLRVNIRQGCPSWSSIVDLQSAEDVAALTSLASAVFSSVPDVLSNKYEVKVYTGDVIGAGTDADVFINIFGEYGDTGERRLENEKDNFEKGAEDKFMLDAPDLGQLMKINVGHNNRGASAGWFLSKIVIEDIGNKRKYDFPLNRWLALDEDDGKIQRDILVGGAETTAISYVVTVFTGDVRGAGTKSKIYLVMYGARGNKNSGKIFLEGGVFDRGRTDIFNIELAVLLSPLSRVSIGHGNVGVNRGWYCEKQTFPCSNWLDEKKADGLIERQLYEMVSLRKKRLKILITFDVLIFPTGSMKIFSLFEVYGATGPISAEFPWSLWVWTTDLKKAGSNSPIFIQIYGQKGRTDEILLNPNNKWFKPGIIEKFRIELPDLGRFYKIRVWHDKRNPGSGWHLEKDKYNFNCNRWLDANEDDNEIVREMTAEGPTVRRIMGMARYRVTVCTGELEGAGTDANVYLCLYGDMGDTGERLLYNCRNNTDLFEKGNADEFTIESVTMRKVRRVRIRHDGKGSGSGWFLERVLVREEGQPESDNVEFPCLRWLDKDKDDGQLVRELLPSDSNATLKNFRYHISLKTGDVPGASTDSRVYIKLYGDKSDTIKQVLLVSDNNLKDYFERSRVDEFTLETLNIGTINRLVIGHDSTGLHASWFLGSVQIRVPRQGKRYTFPANRWLDKDQADGRLEVELYPSEVVDIQKCMEAAVTGL</sequence>
<dbReference type="InterPro" id="IPR052970">
    <property type="entry name" value="Inner_ear_hair_cell_LOXHD"/>
</dbReference>
<feature type="domain" description="PLAT" evidence="2">
    <location>
        <begin position="383"/>
        <end position="501"/>
    </location>
</feature>
<dbReference type="AlphaFoldDB" id="L8HNQ8"/>
<dbReference type="SMART" id="SM00308">
    <property type="entry name" value="LH2"/>
    <property type="match status" value="5"/>
</dbReference>
<dbReference type="FunFam" id="2.40.180.10:FF:000010">
    <property type="entry name" value="lipoxygenase homology domain-containing protein 1"/>
    <property type="match status" value="1"/>
</dbReference>
<dbReference type="Gene3D" id="2.60.60.20">
    <property type="entry name" value="PLAT/LH2 domain"/>
    <property type="match status" value="2"/>
</dbReference>
<dbReference type="InterPro" id="IPR001024">
    <property type="entry name" value="PLAT/LH2_dom"/>
</dbReference>
<organism evidence="3 4">
    <name type="scientific">Bos mutus</name>
    <name type="common">wild yak</name>
    <dbReference type="NCBI Taxonomy" id="72004"/>
    <lineage>
        <taxon>Eukaryota</taxon>
        <taxon>Metazoa</taxon>
        <taxon>Chordata</taxon>
        <taxon>Craniata</taxon>
        <taxon>Vertebrata</taxon>
        <taxon>Euteleostomi</taxon>
        <taxon>Mammalia</taxon>
        <taxon>Eutheria</taxon>
        <taxon>Laurasiatheria</taxon>
        <taxon>Artiodactyla</taxon>
        <taxon>Ruminantia</taxon>
        <taxon>Pecora</taxon>
        <taxon>Bovidae</taxon>
        <taxon>Bovinae</taxon>
        <taxon>Bos</taxon>
    </lineage>
</organism>
<evidence type="ECO:0000259" key="2">
    <source>
        <dbReference type="PROSITE" id="PS50095"/>
    </source>
</evidence>